<evidence type="ECO:0000313" key="3">
    <source>
        <dbReference type="EMBL" id="CAL1133071.1"/>
    </source>
</evidence>
<dbReference type="EMBL" id="CAMXCT020000507">
    <property type="protein sequence ID" value="CAL1133071.1"/>
    <property type="molecule type" value="Genomic_DNA"/>
</dbReference>
<feature type="transmembrane region" description="Helical" evidence="1">
    <location>
        <begin position="30"/>
        <end position="50"/>
    </location>
</feature>
<gene>
    <name evidence="2" type="ORF">C1SCF055_LOCUS7631</name>
</gene>
<evidence type="ECO:0000256" key="1">
    <source>
        <dbReference type="SAM" id="Phobius"/>
    </source>
</evidence>
<organism evidence="2">
    <name type="scientific">Cladocopium goreaui</name>
    <dbReference type="NCBI Taxonomy" id="2562237"/>
    <lineage>
        <taxon>Eukaryota</taxon>
        <taxon>Sar</taxon>
        <taxon>Alveolata</taxon>
        <taxon>Dinophyceae</taxon>
        <taxon>Suessiales</taxon>
        <taxon>Symbiodiniaceae</taxon>
        <taxon>Cladocopium</taxon>
    </lineage>
</organism>
<keyword evidence="1" id="KW-1133">Transmembrane helix</keyword>
<reference evidence="3" key="2">
    <citation type="submission" date="2024-04" db="EMBL/GenBank/DDBJ databases">
        <authorList>
            <person name="Chen Y."/>
            <person name="Shah S."/>
            <person name="Dougan E. K."/>
            <person name="Thang M."/>
            <person name="Chan C."/>
        </authorList>
    </citation>
    <scope>NUCLEOTIDE SEQUENCE [LARGE SCALE GENOMIC DNA]</scope>
</reference>
<keyword evidence="4" id="KW-1185">Reference proteome</keyword>
<evidence type="ECO:0000313" key="4">
    <source>
        <dbReference type="Proteomes" id="UP001152797"/>
    </source>
</evidence>
<dbReference type="Proteomes" id="UP001152797">
    <property type="component" value="Unassembled WGS sequence"/>
</dbReference>
<sequence>MCFYAVCTSPFVLSPLVLVLHTGPRKGNCISPFVCLITALCILLSFLWLLWDEGFLVFPITLSTPMTALGQFSFRRVSPLGSPFVSLLVAALQRRNSYVFHVSNDIIRCPLWPQCY</sequence>
<dbReference type="EMBL" id="CAMXCT010000507">
    <property type="protein sequence ID" value="CAI3979696.1"/>
    <property type="molecule type" value="Genomic_DNA"/>
</dbReference>
<reference evidence="2" key="1">
    <citation type="submission" date="2022-10" db="EMBL/GenBank/DDBJ databases">
        <authorList>
            <person name="Chen Y."/>
            <person name="Dougan E. K."/>
            <person name="Chan C."/>
            <person name="Rhodes N."/>
            <person name="Thang M."/>
        </authorList>
    </citation>
    <scope>NUCLEOTIDE SEQUENCE</scope>
</reference>
<protein>
    <submittedName>
        <fullName evidence="2">Uncharacterized protein</fullName>
    </submittedName>
</protein>
<proteinExistence type="predicted"/>
<dbReference type="EMBL" id="CAMXCT030000507">
    <property type="protein sequence ID" value="CAL4767008.1"/>
    <property type="molecule type" value="Genomic_DNA"/>
</dbReference>
<accession>A0A9P1BUH0</accession>
<comment type="caution">
    <text evidence="2">The sequence shown here is derived from an EMBL/GenBank/DDBJ whole genome shotgun (WGS) entry which is preliminary data.</text>
</comment>
<dbReference type="AlphaFoldDB" id="A0A9P1BUH0"/>
<name>A0A9P1BUH0_9DINO</name>
<keyword evidence="1" id="KW-0812">Transmembrane</keyword>
<evidence type="ECO:0000313" key="2">
    <source>
        <dbReference type="EMBL" id="CAI3979696.1"/>
    </source>
</evidence>
<keyword evidence="1" id="KW-0472">Membrane</keyword>